<name>A0A673TD37_SURSU</name>
<feature type="region of interest" description="Disordered" evidence="1">
    <location>
        <begin position="1"/>
        <end position="25"/>
    </location>
</feature>
<reference evidence="3" key="3">
    <citation type="submission" date="2025-09" db="UniProtKB">
        <authorList>
            <consortium name="Ensembl"/>
        </authorList>
    </citation>
    <scope>IDENTIFICATION</scope>
</reference>
<keyword evidence="2" id="KW-0812">Transmembrane</keyword>
<dbReference type="SUPFAM" id="SSF56436">
    <property type="entry name" value="C-type lectin-like"/>
    <property type="match status" value="1"/>
</dbReference>
<dbReference type="InterPro" id="IPR016186">
    <property type="entry name" value="C-type_lectin-like/link_sf"/>
</dbReference>
<proteinExistence type="predicted"/>
<protein>
    <recommendedName>
        <fullName evidence="5">C-type lectin domain-containing protein</fullName>
    </recommendedName>
</protein>
<dbReference type="OMA" id="WDSPAPN"/>
<keyword evidence="4" id="KW-1185">Reference proteome</keyword>
<dbReference type="GO" id="GO:0009986">
    <property type="term" value="C:cell surface"/>
    <property type="evidence" value="ECO:0007669"/>
    <property type="project" value="TreeGrafter"/>
</dbReference>
<evidence type="ECO:0000256" key="2">
    <source>
        <dbReference type="SAM" id="Phobius"/>
    </source>
</evidence>
<dbReference type="Gene3D" id="3.10.100.10">
    <property type="entry name" value="Mannose-Binding Protein A, subunit A"/>
    <property type="match status" value="1"/>
</dbReference>
<keyword evidence="2" id="KW-1133">Transmembrane helix</keyword>
<keyword evidence="2" id="KW-0472">Membrane</keyword>
<reference evidence="3" key="2">
    <citation type="submission" date="2025-08" db="UniProtKB">
        <authorList>
            <consortium name="Ensembl"/>
        </authorList>
    </citation>
    <scope>IDENTIFICATION</scope>
</reference>
<dbReference type="InterPro" id="IPR043315">
    <property type="entry name" value="CLEC9A"/>
</dbReference>
<dbReference type="AlphaFoldDB" id="A0A673TD37"/>
<evidence type="ECO:0000313" key="3">
    <source>
        <dbReference type="Ensembl" id="ENSSSUP00005007450.1"/>
    </source>
</evidence>
<organism evidence="3 4">
    <name type="scientific">Suricata suricatta</name>
    <name type="common">Meerkat</name>
    <dbReference type="NCBI Taxonomy" id="37032"/>
    <lineage>
        <taxon>Eukaryota</taxon>
        <taxon>Metazoa</taxon>
        <taxon>Chordata</taxon>
        <taxon>Craniata</taxon>
        <taxon>Vertebrata</taxon>
        <taxon>Euteleostomi</taxon>
        <taxon>Mammalia</taxon>
        <taxon>Eutheria</taxon>
        <taxon>Laurasiatheria</taxon>
        <taxon>Carnivora</taxon>
        <taxon>Feliformia</taxon>
        <taxon>Herpestidae</taxon>
        <taxon>Suricata</taxon>
    </lineage>
</organism>
<dbReference type="Proteomes" id="UP000472268">
    <property type="component" value="Chromosome 10"/>
</dbReference>
<dbReference type="GO" id="GO:0006898">
    <property type="term" value="P:receptor-mediated endocytosis"/>
    <property type="evidence" value="ECO:0007669"/>
    <property type="project" value="InterPro"/>
</dbReference>
<evidence type="ECO:0000256" key="1">
    <source>
        <dbReference type="SAM" id="MobiDB-lite"/>
    </source>
</evidence>
<dbReference type="PANTHER" id="PTHR47727">
    <property type="entry name" value="C-TYPE LECTIN DOMAIN FAMILY 9 MEMBER A"/>
    <property type="match status" value="1"/>
</dbReference>
<reference evidence="3 4" key="1">
    <citation type="submission" date="2019-05" db="EMBL/GenBank/DDBJ databases">
        <title>A Chromosome-scale Meerkat (S. suricatta) Genome Assembly.</title>
        <authorList>
            <person name="Dudchenko O."/>
            <person name="Lieberman Aiden E."/>
            <person name="Tung J."/>
            <person name="Barreiro L.B."/>
            <person name="Clutton-Brock T.H."/>
        </authorList>
    </citation>
    <scope>NUCLEOTIDE SEQUENCE [LARGE SCALE GENOMIC DNA]</scope>
</reference>
<dbReference type="PANTHER" id="PTHR47727:SF1">
    <property type="entry name" value="C-TYPE LECTIN DOMAIN FAMILY 9 MEMBER A"/>
    <property type="match status" value="1"/>
</dbReference>
<dbReference type="Ensembl" id="ENSSSUT00005008616.1">
    <property type="protein sequence ID" value="ENSSSUP00005007450.1"/>
    <property type="gene ID" value="ENSSSUG00005004861.1"/>
</dbReference>
<dbReference type="InterPro" id="IPR016187">
    <property type="entry name" value="CTDL_fold"/>
</dbReference>
<accession>A0A673TD37</accession>
<dbReference type="GO" id="GO:0016020">
    <property type="term" value="C:membrane"/>
    <property type="evidence" value="ECO:0007669"/>
    <property type="project" value="InterPro"/>
</dbReference>
<evidence type="ECO:0000313" key="4">
    <source>
        <dbReference type="Proteomes" id="UP000472268"/>
    </source>
</evidence>
<evidence type="ECO:0008006" key="5">
    <source>
        <dbReference type="Google" id="ProtNLM"/>
    </source>
</evidence>
<feature type="transmembrane region" description="Helical" evidence="2">
    <location>
        <begin position="33"/>
        <end position="59"/>
    </location>
</feature>
<sequence>MQKEETTALLQWDNPAPNPYQKHPSSTKYSGTWYLVVVISCVFYMGSVTTSIFLGIKLFQVSTIVMKQQEKLIQQEKALLNFTQWKKNHKLQMKDCQTLRQNSFTSAHTCNPCPYNWIQNGGSCYHVFEQWKIWHISKEYCLKKGSTLLQTDSKEEMLAVNSRDHWFQRNLDYLLMTWQPTQKTTYCGLSETQEEKTKLYEVIDVLIILTLTMIA</sequence>